<dbReference type="Pfam" id="PF10099">
    <property type="entry name" value="RskA_C"/>
    <property type="match status" value="1"/>
</dbReference>
<protein>
    <submittedName>
        <fullName evidence="4">Anti-sigma factor</fullName>
    </submittedName>
</protein>
<evidence type="ECO:0000313" key="4">
    <source>
        <dbReference type="EMBL" id="MBC9982980.1"/>
    </source>
</evidence>
<evidence type="ECO:0000256" key="2">
    <source>
        <dbReference type="SAM" id="Phobius"/>
    </source>
</evidence>
<accession>A0ABR7UH70</accession>
<dbReference type="EMBL" id="JAATTO010000059">
    <property type="protein sequence ID" value="MBC9982980.1"/>
    <property type="molecule type" value="Genomic_DNA"/>
</dbReference>
<keyword evidence="2" id="KW-1133">Transmembrane helix</keyword>
<evidence type="ECO:0000256" key="1">
    <source>
        <dbReference type="SAM" id="MobiDB-lite"/>
    </source>
</evidence>
<evidence type="ECO:0000259" key="3">
    <source>
        <dbReference type="Pfam" id="PF10099"/>
    </source>
</evidence>
<feature type="compositionally biased region" description="Low complexity" evidence="1">
    <location>
        <begin position="108"/>
        <end position="127"/>
    </location>
</feature>
<dbReference type="RefSeq" id="WP_188101237.1">
    <property type="nucleotide sequence ID" value="NZ_JAANIH010000020.1"/>
</dbReference>
<keyword evidence="5" id="KW-1185">Reference proteome</keyword>
<name>A0ABR7UH70_9BRAD</name>
<dbReference type="InterPro" id="IPR051474">
    <property type="entry name" value="Anti-sigma-K/W_factor"/>
</dbReference>
<gene>
    <name evidence="4" type="ORF">HA482_32740</name>
</gene>
<reference evidence="4 5" key="1">
    <citation type="journal article" date="2020" name="Arch. Microbiol.">
        <title>Bradyrhizobium campsiandrae sp. nov., a nitrogen-fixing bacterial strain isolated from a native leguminous tree from the Amazon adapted to flooded conditions.</title>
        <authorList>
            <person name="Cabral Michel D."/>
            <person name="Martins da Costa E."/>
            <person name="Azarias Guimaraes A."/>
            <person name="Soares de Carvalho T."/>
            <person name="Santos de Castro Caputo P."/>
            <person name="Willems A."/>
            <person name="de Souza Moreira F.M."/>
        </authorList>
    </citation>
    <scope>NUCLEOTIDE SEQUENCE [LARGE SCALE GENOMIC DNA]</scope>
    <source>
        <strain evidence="5">INPA 384B</strain>
    </source>
</reference>
<feature type="compositionally biased region" description="Low complexity" evidence="1">
    <location>
        <begin position="77"/>
        <end position="94"/>
    </location>
</feature>
<evidence type="ECO:0000313" key="5">
    <source>
        <dbReference type="Proteomes" id="UP000639516"/>
    </source>
</evidence>
<comment type="caution">
    <text evidence="4">The sequence shown here is derived from an EMBL/GenBank/DDBJ whole genome shotgun (WGS) entry which is preliminary data.</text>
</comment>
<proteinExistence type="predicted"/>
<dbReference type="PANTHER" id="PTHR37461">
    <property type="entry name" value="ANTI-SIGMA-K FACTOR RSKA"/>
    <property type="match status" value="1"/>
</dbReference>
<dbReference type="PANTHER" id="PTHR37461:SF1">
    <property type="entry name" value="ANTI-SIGMA-K FACTOR RSKA"/>
    <property type="match status" value="1"/>
</dbReference>
<feature type="transmembrane region" description="Helical" evidence="2">
    <location>
        <begin position="193"/>
        <end position="214"/>
    </location>
</feature>
<feature type="domain" description="Anti-sigma K factor RskA C-terminal" evidence="3">
    <location>
        <begin position="198"/>
        <end position="347"/>
    </location>
</feature>
<feature type="compositionally biased region" description="Pro residues" evidence="1">
    <location>
        <begin position="128"/>
        <end position="140"/>
    </location>
</feature>
<feature type="region of interest" description="Disordered" evidence="1">
    <location>
        <begin position="76"/>
        <end position="145"/>
    </location>
</feature>
<keyword evidence="2" id="KW-0812">Transmembrane</keyword>
<sequence>MAYSEDHIALAAEYALGTLDADERTQVETMMAVDEAFTAVVRGWEYRLGVLNQMVGTIEPRPIVWENILREIAQAVSSQDSQQDSRQDSQQGSSEAPPVLSDAPPAVPELSSPEISPSEPSSGELPPQDAPAPEVQPPAAPQTDSDVIPEIAPQFIPQTHAPDPRVALATPAPVVDDTNVIYLANRVRRWRNVASAVGALAAALLVTLSLQIFLPDALPGVLRPAPRIQTVEVKTPAAPLSSPAQYVALLQGQSGGPAFILTIDGATKNFTVRKVGATPEPGKSFELWLISDRLPRPRSLGVIGGGDFTARPVLAGYDADVVNGATYAVTVEPSGGSPNGQPTSAPVFSGKLIETVPPSQPQVPAKK</sequence>
<organism evidence="4 5">
    <name type="scientific">Bradyrhizobium campsiandrae</name>
    <dbReference type="NCBI Taxonomy" id="1729892"/>
    <lineage>
        <taxon>Bacteria</taxon>
        <taxon>Pseudomonadati</taxon>
        <taxon>Pseudomonadota</taxon>
        <taxon>Alphaproteobacteria</taxon>
        <taxon>Hyphomicrobiales</taxon>
        <taxon>Nitrobacteraceae</taxon>
        <taxon>Bradyrhizobium</taxon>
    </lineage>
</organism>
<dbReference type="Proteomes" id="UP000639516">
    <property type="component" value="Unassembled WGS sequence"/>
</dbReference>
<dbReference type="InterPro" id="IPR018764">
    <property type="entry name" value="RskA_C"/>
</dbReference>
<keyword evidence="2" id="KW-0472">Membrane</keyword>